<protein>
    <submittedName>
        <fullName evidence="1">Uncharacterized protein</fullName>
    </submittedName>
</protein>
<reference evidence="1" key="1">
    <citation type="submission" date="2015-07" db="EMBL/GenBank/DDBJ databases">
        <title>MeaNS - Measles Nucleotide Surveillance Program.</title>
        <authorList>
            <person name="Tran T."/>
            <person name="Druce J."/>
        </authorList>
    </citation>
    <scope>NUCLEOTIDE SEQUENCE</scope>
    <source>
        <strain evidence="1">UCB-OBI-ISO-001</strain>
        <tissue evidence="1">Gonad</tissue>
    </source>
</reference>
<dbReference type="AlphaFoldDB" id="A0A0L8FWS8"/>
<organism evidence="1">
    <name type="scientific">Octopus bimaculoides</name>
    <name type="common">California two-spotted octopus</name>
    <dbReference type="NCBI Taxonomy" id="37653"/>
    <lineage>
        <taxon>Eukaryota</taxon>
        <taxon>Metazoa</taxon>
        <taxon>Spiralia</taxon>
        <taxon>Lophotrochozoa</taxon>
        <taxon>Mollusca</taxon>
        <taxon>Cephalopoda</taxon>
        <taxon>Coleoidea</taxon>
        <taxon>Octopodiformes</taxon>
        <taxon>Octopoda</taxon>
        <taxon>Incirrata</taxon>
        <taxon>Octopodidae</taxon>
        <taxon>Octopus</taxon>
    </lineage>
</organism>
<name>A0A0L8FWS8_OCTBM</name>
<proteinExistence type="predicted"/>
<accession>A0A0L8FWS8</accession>
<sequence>GVVDIRINISYLLTYTLLLFHPHHHQSLPLHNCPYPHLFHCYCQYSYHHHHYHHCC</sequence>
<feature type="non-terminal residue" evidence="1">
    <location>
        <position position="1"/>
    </location>
</feature>
<gene>
    <name evidence="1" type="ORF">OCBIM_22005655mg</name>
</gene>
<dbReference type="EMBL" id="KQ425704">
    <property type="protein sequence ID" value="KOF69084.1"/>
    <property type="molecule type" value="Genomic_DNA"/>
</dbReference>
<evidence type="ECO:0000313" key="1">
    <source>
        <dbReference type="EMBL" id="KOF69084.1"/>
    </source>
</evidence>